<feature type="compositionally biased region" description="Acidic residues" evidence="2">
    <location>
        <begin position="92"/>
        <end position="123"/>
    </location>
</feature>
<dbReference type="PANTHER" id="PTHR13275">
    <property type="entry name" value="YL-1 PROTEIN TRANSCRIPTION FACTOR-LIKE 1"/>
    <property type="match status" value="1"/>
</dbReference>
<keyword evidence="1" id="KW-0175">Coiled coil</keyword>
<proteinExistence type="predicted"/>
<evidence type="ECO:0000256" key="1">
    <source>
        <dbReference type="SAM" id="Coils"/>
    </source>
</evidence>
<feature type="coiled-coil region" evidence="1">
    <location>
        <begin position="640"/>
        <end position="674"/>
    </location>
</feature>
<feature type="compositionally biased region" description="Basic and acidic residues" evidence="2">
    <location>
        <begin position="124"/>
        <end position="144"/>
    </location>
</feature>
<dbReference type="PANTHER" id="PTHR13275:SF4">
    <property type="entry name" value="VACUOLAR PROTEIN SORTING-ASSOCIATED PROTEIN 72 HOMOLOG"/>
    <property type="match status" value="1"/>
</dbReference>
<feature type="compositionally biased region" description="Polar residues" evidence="2">
    <location>
        <begin position="715"/>
        <end position="730"/>
    </location>
</feature>
<evidence type="ECO:0000313" key="3">
    <source>
        <dbReference type="EMBL" id="KAK6223814.1"/>
    </source>
</evidence>
<feature type="compositionally biased region" description="Polar residues" evidence="2">
    <location>
        <begin position="159"/>
        <end position="170"/>
    </location>
</feature>
<protein>
    <submittedName>
        <fullName evidence="3">Uncharacterized protein</fullName>
    </submittedName>
</protein>
<gene>
    <name evidence="3" type="ORF">QIS74_03758</name>
</gene>
<feature type="compositionally biased region" description="Basic and acidic residues" evidence="2">
    <location>
        <begin position="64"/>
        <end position="86"/>
    </location>
</feature>
<comment type="caution">
    <text evidence="3">The sequence shown here is derived from an EMBL/GenBank/DDBJ whole genome shotgun (WGS) entry which is preliminary data.</text>
</comment>
<dbReference type="GO" id="GO:0005634">
    <property type="term" value="C:nucleus"/>
    <property type="evidence" value="ECO:0007669"/>
    <property type="project" value="TreeGrafter"/>
</dbReference>
<feature type="compositionally biased region" description="Basic and acidic residues" evidence="2">
    <location>
        <begin position="228"/>
        <end position="254"/>
    </location>
</feature>
<feature type="compositionally biased region" description="Basic residues" evidence="2">
    <location>
        <begin position="176"/>
        <end position="187"/>
    </location>
</feature>
<evidence type="ECO:0000256" key="2">
    <source>
        <dbReference type="SAM" id="MobiDB-lite"/>
    </source>
</evidence>
<reference evidence="3 4" key="1">
    <citation type="submission" date="2023-04" db="EMBL/GenBank/DDBJ databases">
        <title>Colletotrichum tabacum stain YC1 causing leaf anthracnose on Nicotiana tabacum(L.) cv.</title>
        <authorList>
            <person name="Ji Z."/>
            <person name="Wang M."/>
            <person name="Zhang J."/>
            <person name="Wang N."/>
            <person name="Zhou Z."/>
        </authorList>
    </citation>
    <scope>NUCLEOTIDE SEQUENCE [LARGE SCALE GENOMIC DNA]</scope>
    <source>
        <strain evidence="3 4">YC1</strain>
    </source>
</reference>
<feature type="region of interest" description="Disordered" evidence="2">
    <location>
        <begin position="1"/>
        <end position="255"/>
    </location>
</feature>
<sequence length="812" mass="90454">MSTAGRRAPKRRAAGRNEADSPSPPSSTDEAPSGTRRSKRLGNVEIEEIRDFEALRVRKRQRSRRPDEEDGRLNGDEGRLVEEDRQSNNGAEEAEDAEAQEEADVADAAEDQDGAGEADEAEDQHEVDNAEEAHNQDDGEHAANPRELQVPAAPRATVKPNQRQTNTSLRVDTLRKVAKITNRKYGRRSTGGPSRESGTTRAAAGTPRRKSRPGQGTVGDGDAAAETEPVKDIYEFEATSPRREPERAMSDAHRMARVSAMSDLVTGNGLFVEQDVDDADKGGADEDGAEEDDADKGGADEDGAEEDDAEEDDAEEDDAEEDDAEGDDAEEDGADGDGDEQLYDDPTIVGLPTSAKEKARADAGAAHETEPPSSAATEQVWRLLVDMGPTPVERHPDEVDNTYPDDHFIFNAPEGQDRVAAAPIKSYSLKSITELMGGTGWTQTRRDITLTTGKEQLSKRTRTLWNELCQLNDFWEGMPRAPLYEQQCDYLHADNEVASSVRQSITTVDQLVRAVVEKAMKPSHGEESDMPPSRFVIDLPERIIPLLVDTLETVFRKGADVERTRYSGKFTKTLLHIMQRVVAWTEKLYVAMQVHLARRRLKEQPLSKRTSRGKLGEYLQDFKSELKQTWTKTNEAIKREKLYDERLQQMRDRKEREEREIGEARRRQRELCDMRIQERMRRVTLQPRQGEAASSQRPMPQLVSSQGPSSQGPSTQQANQGTQRPSTEATQSQQQQQQGEAAIAGPSSPWPEEDVKKLLRMLTTRSQTQMEALVWEFSRNERDVGAMVDLLKQSARTYAAAKGRDVPAFAAL</sequence>
<keyword evidence="4" id="KW-1185">Reference proteome</keyword>
<accession>A0AAV9TL57</accession>
<feature type="compositionally biased region" description="Acidic residues" evidence="2">
    <location>
        <begin position="285"/>
        <end position="343"/>
    </location>
</feature>
<feature type="region of interest" description="Disordered" evidence="2">
    <location>
        <begin position="269"/>
        <end position="376"/>
    </location>
</feature>
<feature type="compositionally biased region" description="Basic and acidic residues" evidence="2">
    <location>
        <begin position="47"/>
        <end position="56"/>
    </location>
</feature>
<name>A0AAV9TL57_9PEZI</name>
<organism evidence="3 4">
    <name type="scientific">Colletotrichum tabaci</name>
    <dbReference type="NCBI Taxonomy" id="1209068"/>
    <lineage>
        <taxon>Eukaryota</taxon>
        <taxon>Fungi</taxon>
        <taxon>Dikarya</taxon>
        <taxon>Ascomycota</taxon>
        <taxon>Pezizomycotina</taxon>
        <taxon>Sordariomycetes</taxon>
        <taxon>Hypocreomycetidae</taxon>
        <taxon>Glomerellales</taxon>
        <taxon>Glomerellaceae</taxon>
        <taxon>Colletotrichum</taxon>
        <taxon>Colletotrichum destructivum species complex</taxon>
    </lineage>
</organism>
<dbReference type="AlphaFoldDB" id="A0AAV9TL57"/>
<evidence type="ECO:0000313" key="4">
    <source>
        <dbReference type="Proteomes" id="UP001327957"/>
    </source>
</evidence>
<feature type="compositionally biased region" description="Low complexity" evidence="2">
    <location>
        <begin position="704"/>
        <end position="714"/>
    </location>
</feature>
<dbReference type="EMBL" id="JASAOK010000015">
    <property type="protein sequence ID" value="KAK6223814.1"/>
    <property type="molecule type" value="Genomic_DNA"/>
</dbReference>
<feature type="compositionally biased region" description="Basic and acidic residues" evidence="2">
    <location>
        <begin position="355"/>
        <end position="370"/>
    </location>
</feature>
<dbReference type="Proteomes" id="UP001327957">
    <property type="component" value="Unassembled WGS sequence"/>
</dbReference>
<feature type="region of interest" description="Disordered" evidence="2">
    <location>
        <begin position="680"/>
        <end position="752"/>
    </location>
</feature>